<reference evidence="1 2" key="1">
    <citation type="submission" date="2024-11" db="EMBL/GenBank/DDBJ databases">
        <title>Chromosome-level genome assembly of the freshwater bivalve Anodonta woodiana.</title>
        <authorList>
            <person name="Chen X."/>
        </authorList>
    </citation>
    <scope>NUCLEOTIDE SEQUENCE [LARGE SCALE GENOMIC DNA]</scope>
    <source>
        <strain evidence="1">MN2024</strain>
        <tissue evidence="1">Gills</tissue>
    </source>
</reference>
<evidence type="ECO:0000313" key="1">
    <source>
        <dbReference type="EMBL" id="KAL3841593.1"/>
    </source>
</evidence>
<organism evidence="1 2">
    <name type="scientific">Sinanodonta woodiana</name>
    <name type="common">Chinese pond mussel</name>
    <name type="synonym">Anodonta woodiana</name>
    <dbReference type="NCBI Taxonomy" id="1069815"/>
    <lineage>
        <taxon>Eukaryota</taxon>
        <taxon>Metazoa</taxon>
        <taxon>Spiralia</taxon>
        <taxon>Lophotrochozoa</taxon>
        <taxon>Mollusca</taxon>
        <taxon>Bivalvia</taxon>
        <taxon>Autobranchia</taxon>
        <taxon>Heteroconchia</taxon>
        <taxon>Palaeoheterodonta</taxon>
        <taxon>Unionida</taxon>
        <taxon>Unionoidea</taxon>
        <taxon>Unionidae</taxon>
        <taxon>Unioninae</taxon>
        <taxon>Sinanodonta</taxon>
    </lineage>
</organism>
<accession>A0ABD3U051</accession>
<dbReference type="SUPFAM" id="SSF53098">
    <property type="entry name" value="Ribonuclease H-like"/>
    <property type="match status" value="1"/>
</dbReference>
<dbReference type="AlphaFoldDB" id="A0ABD3U051"/>
<keyword evidence="2" id="KW-1185">Reference proteome</keyword>
<protein>
    <submittedName>
        <fullName evidence="1">Uncharacterized protein</fullName>
    </submittedName>
</protein>
<gene>
    <name evidence="1" type="ORF">ACJMK2_019710</name>
</gene>
<dbReference type="Proteomes" id="UP001634394">
    <property type="component" value="Unassembled WGS sequence"/>
</dbReference>
<comment type="caution">
    <text evidence="1">The sequence shown here is derived from an EMBL/GenBank/DDBJ whole genome shotgun (WGS) entry which is preliminary data.</text>
</comment>
<name>A0ABD3U051_SINWO</name>
<sequence length="372" mass="42319">MLQAAIIVCPENKGRLSNISLSANTVARRISELSGNIYDQLCEKGKHFHAYSVALDESTDVTDIAQLEIYVRGVDDKFEVMEELLKVTPMHGDTTAQDIFCQLCDAIVDAGLPLENVAGITTDEAPSMTGNINGLVARVQRKLEEEGVEKAVALHCIIHQQAICSKCLTFDNVMSDVVKYINHIRSRGLKHRQFRAFLEEIESAYEDVIYFTEVCWLSRGNVLKRFYELRAETKAFMEKDGVVVPVLSDHKRLMDLVFLVDITQELNVLNKKLQGQGQRCSVAYDNVRAFCTKLVLWKAQLFQRNLCHFPTCKALMDSGTPLSKYTDAIAKLQEEFDHRFSDFKTHRDTFKIFADPFSFNVEDAPLLRFKWS</sequence>
<proteinExistence type="predicted"/>
<dbReference type="EMBL" id="JBJQND010000017">
    <property type="protein sequence ID" value="KAL3841593.1"/>
    <property type="molecule type" value="Genomic_DNA"/>
</dbReference>
<dbReference type="PANTHER" id="PTHR45913">
    <property type="entry name" value="EPM2A-INTERACTING PROTEIN 1"/>
    <property type="match status" value="1"/>
</dbReference>
<dbReference type="InterPro" id="IPR012337">
    <property type="entry name" value="RNaseH-like_sf"/>
</dbReference>
<dbReference type="PANTHER" id="PTHR45913:SF9">
    <property type="entry name" value="GENERAL TRANSCRIPTION FACTOR II-I REPEAT DOMAIN-CONTAINING PROTEIN 2-LIKE-RELATED"/>
    <property type="match status" value="1"/>
</dbReference>
<evidence type="ECO:0000313" key="2">
    <source>
        <dbReference type="Proteomes" id="UP001634394"/>
    </source>
</evidence>